<evidence type="ECO:0000313" key="2">
    <source>
        <dbReference type="Proteomes" id="UP001234178"/>
    </source>
</evidence>
<organism evidence="1 2">
    <name type="scientific">Daphnia magna</name>
    <dbReference type="NCBI Taxonomy" id="35525"/>
    <lineage>
        <taxon>Eukaryota</taxon>
        <taxon>Metazoa</taxon>
        <taxon>Ecdysozoa</taxon>
        <taxon>Arthropoda</taxon>
        <taxon>Crustacea</taxon>
        <taxon>Branchiopoda</taxon>
        <taxon>Diplostraca</taxon>
        <taxon>Cladocera</taxon>
        <taxon>Anomopoda</taxon>
        <taxon>Daphniidae</taxon>
        <taxon>Daphnia</taxon>
    </lineage>
</organism>
<name>A0ABQ9Z165_9CRUS</name>
<protein>
    <submittedName>
        <fullName evidence="1">Uncharacterized protein</fullName>
    </submittedName>
</protein>
<sequence>MYTQSPNINPNIPGRNFILVNVVADTESAIGSGSESHIGPGHFQLESPNLVHFCYANITHVFWLNTGEQC</sequence>
<dbReference type="Proteomes" id="UP001234178">
    <property type="component" value="Unassembled WGS sequence"/>
</dbReference>
<dbReference type="EMBL" id="JAOYFB010000002">
    <property type="protein sequence ID" value="KAK4006649.1"/>
    <property type="molecule type" value="Genomic_DNA"/>
</dbReference>
<reference evidence="1 2" key="1">
    <citation type="journal article" date="2023" name="Nucleic Acids Res.">
        <title>The hologenome of Daphnia magna reveals possible DNA methylation and microbiome-mediated evolution of the host genome.</title>
        <authorList>
            <person name="Chaturvedi A."/>
            <person name="Li X."/>
            <person name="Dhandapani V."/>
            <person name="Marshall H."/>
            <person name="Kissane S."/>
            <person name="Cuenca-Cambronero M."/>
            <person name="Asole G."/>
            <person name="Calvet F."/>
            <person name="Ruiz-Romero M."/>
            <person name="Marangio P."/>
            <person name="Guigo R."/>
            <person name="Rago D."/>
            <person name="Mirbahai L."/>
            <person name="Eastwood N."/>
            <person name="Colbourne J.K."/>
            <person name="Zhou J."/>
            <person name="Mallon E."/>
            <person name="Orsini L."/>
        </authorList>
    </citation>
    <scope>NUCLEOTIDE SEQUENCE [LARGE SCALE GENOMIC DNA]</scope>
    <source>
        <strain evidence="1">LRV0_1</strain>
    </source>
</reference>
<accession>A0ABQ9Z165</accession>
<comment type="caution">
    <text evidence="1">The sequence shown here is derived from an EMBL/GenBank/DDBJ whole genome shotgun (WGS) entry which is preliminary data.</text>
</comment>
<evidence type="ECO:0000313" key="1">
    <source>
        <dbReference type="EMBL" id="KAK4006649.1"/>
    </source>
</evidence>
<gene>
    <name evidence="1" type="ORF">OUZ56_011807</name>
</gene>
<proteinExistence type="predicted"/>
<keyword evidence="2" id="KW-1185">Reference proteome</keyword>